<evidence type="ECO:0000256" key="2">
    <source>
        <dbReference type="ARBA" id="ARBA00023163"/>
    </source>
</evidence>
<dbReference type="InterPro" id="IPR036390">
    <property type="entry name" value="WH_DNA-bd_sf"/>
</dbReference>
<dbReference type="AlphaFoldDB" id="A0A9X6VCJ5"/>
<comment type="caution">
    <text evidence="4">The sequence shown here is derived from an EMBL/GenBank/DDBJ whole genome shotgun (WGS) entry which is preliminary data.</text>
</comment>
<dbReference type="SUPFAM" id="SSF46785">
    <property type="entry name" value="Winged helix' DNA-binding domain"/>
    <property type="match status" value="1"/>
</dbReference>
<organism evidence="4 5">
    <name type="scientific">Bacillus thuringiensis</name>
    <dbReference type="NCBI Taxonomy" id="1428"/>
    <lineage>
        <taxon>Bacteria</taxon>
        <taxon>Bacillati</taxon>
        <taxon>Bacillota</taxon>
        <taxon>Bacilli</taxon>
        <taxon>Bacillales</taxon>
        <taxon>Bacillaceae</taxon>
        <taxon>Bacillus</taxon>
        <taxon>Bacillus cereus group</taxon>
    </lineage>
</organism>
<dbReference type="Pfam" id="PF08220">
    <property type="entry name" value="HTH_DeoR"/>
    <property type="match status" value="1"/>
</dbReference>
<gene>
    <name evidence="4" type="ORF">CN398_10650</name>
</gene>
<dbReference type="InterPro" id="IPR036388">
    <property type="entry name" value="WH-like_DNA-bd_sf"/>
</dbReference>
<accession>A0A9X6VCJ5</accession>
<keyword evidence="2" id="KW-0804">Transcription</keyword>
<sequence length="75" mass="8906">MFLMKKQTKHMLNRCKSIYLFIRKEGSVTTKKLQDEFGVCQRTIQRDMLVLQHNALVSHDNRGNWKITDRKVKVA</sequence>
<feature type="domain" description="HTH deoR-type" evidence="3">
    <location>
        <begin position="14"/>
        <end position="56"/>
    </location>
</feature>
<dbReference type="EMBL" id="NTUS01000026">
    <property type="protein sequence ID" value="PFB08165.1"/>
    <property type="molecule type" value="Genomic_DNA"/>
</dbReference>
<dbReference type="InterPro" id="IPR001034">
    <property type="entry name" value="DeoR_HTH"/>
</dbReference>
<reference evidence="4 5" key="1">
    <citation type="submission" date="2017-09" db="EMBL/GenBank/DDBJ databases">
        <title>Large-scale bioinformatics analysis of Bacillus genomes uncovers conserved roles of natural products in bacterial physiology.</title>
        <authorList>
            <consortium name="Agbiome Team Llc"/>
            <person name="Bleich R.M."/>
            <person name="Kirk G.J."/>
            <person name="Santa Maria K.C."/>
            <person name="Allen S.E."/>
            <person name="Farag S."/>
            <person name="Shank E.A."/>
            <person name="Bowers A."/>
        </authorList>
    </citation>
    <scope>NUCLEOTIDE SEQUENCE [LARGE SCALE GENOMIC DNA]</scope>
    <source>
        <strain evidence="4 5">AFS015413</strain>
    </source>
</reference>
<keyword evidence="1" id="KW-0805">Transcription regulation</keyword>
<dbReference type="Gene3D" id="1.10.10.10">
    <property type="entry name" value="Winged helix-like DNA-binding domain superfamily/Winged helix DNA-binding domain"/>
    <property type="match status" value="1"/>
</dbReference>
<evidence type="ECO:0000313" key="4">
    <source>
        <dbReference type="EMBL" id="PFB08165.1"/>
    </source>
</evidence>
<proteinExistence type="predicted"/>
<name>A0A9X6VCJ5_BACTU</name>
<evidence type="ECO:0000313" key="5">
    <source>
        <dbReference type="Proteomes" id="UP000220397"/>
    </source>
</evidence>
<dbReference type="Proteomes" id="UP000220397">
    <property type="component" value="Unassembled WGS sequence"/>
</dbReference>
<evidence type="ECO:0000256" key="1">
    <source>
        <dbReference type="ARBA" id="ARBA00023015"/>
    </source>
</evidence>
<dbReference type="GO" id="GO:0003700">
    <property type="term" value="F:DNA-binding transcription factor activity"/>
    <property type="evidence" value="ECO:0007669"/>
    <property type="project" value="InterPro"/>
</dbReference>
<protein>
    <submittedName>
        <fullName evidence="4">Alkaline phosphatase</fullName>
    </submittedName>
</protein>
<evidence type="ECO:0000259" key="3">
    <source>
        <dbReference type="Pfam" id="PF08220"/>
    </source>
</evidence>